<dbReference type="GO" id="GO:0016740">
    <property type="term" value="F:transferase activity"/>
    <property type="evidence" value="ECO:0007669"/>
    <property type="project" value="UniProtKB-KW"/>
</dbReference>
<evidence type="ECO:0000259" key="5">
    <source>
        <dbReference type="Pfam" id="PF25789"/>
    </source>
</evidence>
<name>A0A167VMY9_9EURO</name>
<comment type="subcellular location">
    <subcellularLocation>
        <location evidence="1">Cytoplasm</location>
    </subcellularLocation>
</comment>
<comment type="caution">
    <text evidence="6">The sequence shown here is derived from an EMBL/GenBank/DDBJ whole genome shotgun (WGS) entry which is preliminary data.</text>
</comment>
<feature type="domain" description="NAA35-like TPR repeats" evidence="5">
    <location>
        <begin position="326"/>
        <end position="749"/>
    </location>
</feature>
<keyword evidence="6" id="KW-0808">Transferase</keyword>
<evidence type="ECO:0000256" key="1">
    <source>
        <dbReference type="ARBA" id="ARBA00004496"/>
    </source>
</evidence>
<dbReference type="OrthoDB" id="269405at2759"/>
<dbReference type="GO" id="GO:0031417">
    <property type="term" value="C:NatC complex"/>
    <property type="evidence" value="ECO:0007669"/>
    <property type="project" value="InterPro"/>
</dbReference>
<reference evidence="6 7" key="1">
    <citation type="journal article" date="2016" name="Genome Biol. Evol.">
        <title>Divergent and convergent evolution of fungal pathogenicity.</title>
        <authorList>
            <person name="Shang Y."/>
            <person name="Xiao G."/>
            <person name="Zheng P."/>
            <person name="Cen K."/>
            <person name="Zhan S."/>
            <person name="Wang C."/>
        </authorList>
    </citation>
    <scope>NUCLEOTIDE SEQUENCE [LARGE SCALE GENOMIC DNA]</scope>
    <source>
        <strain evidence="6 7">ARSEF 7405</strain>
    </source>
</reference>
<dbReference type="InterPro" id="IPR057982">
    <property type="entry name" value="TPR_NAA35"/>
</dbReference>
<dbReference type="VEuPathDB" id="FungiDB:AAP_05463"/>
<organism evidence="6 7">
    <name type="scientific">Ascosphaera apis ARSEF 7405</name>
    <dbReference type="NCBI Taxonomy" id="392613"/>
    <lineage>
        <taxon>Eukaryota</taxon>
        <taxon>Fungi</taxon>
        <taxon>Dikarya</taxon>
        <taxon>Ascomycota</taxon>
        <taxon>Pezizomycotina</taxon>
        <taxon>Eurotiomycetes</taxon>
        <taxon>Eurotiomycetidae</taxon>
        <taxon>Onygenales</taxon>
        <taxon>Ascosphaeraceae</taxon>
        <taxon>Ascosphaera</taxon>
    </lineage>
</organism>
<sequence length="807" mass="91248">MDPKMDSGYLAPGETLDDDYDVSRHLLPEEVVGIMDQLLCHEAAWHMGHSIAQTIFTSIYIDRILWPVPRTLESARFDRPVKGRHTGYPSVADLNINNSNSSTGSQLVSLVLRAYCLSLLKACDRVHNRITLEYFFEEEDFVSQLFNRKLLSDIHTAEIIALLDEALSWLERQKPSDEGLRQPLIDALTSRLLFRRNFLIALDEDLNVLKSRDTSCFEESRQHLDEILRSVSDEKKRETISKPVPESFSTKFQRRLASTVPPKPIVDTISMETAVCFLKQLCTDAIDVVELVRGYEGPETLFTATNVFMSRKRPGHKQGIAQLGREPSVYVRCLGQAFLLHASSYWFGTEQRNLPASQHIIGGSSNIQVADGIPLKKFVCDSLAELVLPHSRNRSLGPNILALLDPENSKVEHPEDPRFKIAAIVDGFIERFSPTFVDMYRSLCLNRCRVRRFMTHTVVDWDVIQSEAEEIDTQLQQLTKEPGISLYPSAPGGIGGQLTYSFPLSSWVYHHKLRLMRQITQMGLELEVYAVEELAGVYYHLSQLCASHLTHIDRIRVCVMHQQRKWQNAHKSRSSNNEVEKRASTEFSRTLTRLDRFSMELIAVDAFAIAMHALYVILDRFGLLEPLKSVPRARKTTGTKRQYSNAALKYELRMKPFLPITIPEVMPFDAFMRGSTMEGDSNESILARATCAISEAKRGLEKYIGHGMSLDGEDNTSSAIYKDWVADSKDSLRACIGASLAINQINKAVDQAAKRTSSSQTTKDLRQETSLPLQVAIPSVDDKARWHPWWAIPQITPVTSKDNAPLP</sequence>
<dbReference type="InterPro" id="IPR007244">
    <property type="entry name" value="Naa35_N"/>
</dbReference>
<evidence type="ECO:0000256" key="2">
    <source>
        <dbReference type="ARBA" id="ARBA00006289"/>
    </source>
</evidence>
<dbReference type="Proteomes" id="UP000242877">
    <property type="component" value="Unassembled WGS sequence"/>
</dbReference>
<keyword evidence="3" id="KW-0963">Cytoplasm</keyword>
<dbReference type="PANTHER" id="PTHR21373">
    <property type="entry name" value="GLUCOSE REPRESSIBLE PROTEIN MAK10"/>
    <property type="match status" value="1"/>
</dbReference>
<dbReference type="Pfam" id="PF04112">
    <property type="entry name" value="Mak10"/>
    <property type="match status" value="1"/>
</dbReference>
<gene>
    <name evidence="6" type="ORF">AAP_05463</name>
</gene>
<evidence type="ECO:0000313" key="6">
    <source>
        <dbReference type="EMBL" id="KZZ87759.1"/>
    </source>
</evidence>
<keyword evidence="7" id="KW-1185">Reference proteome</keyword>
<protein>
    <submittedName>
        <fullName evidence="6">Mak10 subunit, NatC N(Alpha)-terminal acetyltransferase</fullName>
    </submittedName>
</protein>
<dbReference type="AlphaFoldDB" id="A0A167VMY9"/>
<evidence type="ECO:0000313" key="7">
    <source>
        <dbReference type="Proteomes" id="UP000242877"/>
    </source>
</evidence>
<accession>A0A167VMY9</accession>
<dbReference type="InterPro" id="IPR057983">
    <property type="entry name" value="NAA35-like_N"/>
</dbReference>
<feature type="domain" description="NAA35-like N-terminal" evidence="4">
    <location>
        <begin position="1"/>
        <end position="160"/>
    </location>
</feature>
<comment type="similarity">
    <text evidence="2">Belongs to the MAK10 family.</text>
</comment>
<evidence type="ECO:0000256" key="3">
    <source>
        <dbReference type="ARBA" id="ARBA00022490"/>
    </source>
</evidence>
<dbReference type="Pfam" id="PF25789">
    <property type="entry name" value="TPR_NAA35"/>
    <property type="match status" value="1"/>
</dbReference>
<proteinExistence type="inferred from homology"/>
<dbReference type="PANTHER" id="PTHR21373:SF0">
    <property type="entry name" value="N-ALPHA-ACETYLTRANSFERASE 35, NATC AUXILIARY SUBUNIT"/>
    <property type="match status" value="1"/>
</dbReference>
<dbReference type="EMBL" id="AZGZ01000031">
    <property type="protein sequence ID" value="KZZ87759.1"/>
    <property type="molecule type" value="Genomic_DNA"/>
</dbReference>
<evidence type="ECO:0000259" key="4">
    <source>
        <dbReference type="Pfam" id="PF04112"/>
    </source>
</evidence>